<proteinExistence type="inferred from homology"/>
<feature type="compositionally biased region" description="Polar residues" evidence="3">
    <location>
        <begin position="297"/>
        <end position="308"/>
    </location>
</feature>
<gene>
    <name evidence="4" type="ORF">BBRV_LOCUS28616</name>
</gene>
<name>A0A6V7IQZ5_9HYME</name>
<dbReference type="GO" id="GO:0035303">
    <property type="term" value="P:regulation of dephosphorylation"/>
    <property type="evidence" value="ECO:0007669"/>
    <property type="project" value="TreeGrafter"/>
</dbReference>
<evidence type="ECO:0000313" key="4">
    <source>
        <dbReference type="EMBL" id="CAD1540575.1"/>
    </source>
</evidence>
<evidence type="ECO:0008006" key="5">
    <source>
        <dbReference type="Google" id="ProtNLM"/>
    </source>
</evidence>
<dbReference type="GO" id="GO:0009966">
    <property type="term" value="P:regulation of signal transduction"/>
    <property type="evidence" value="ECO:0007669"/>
    <property type="project" value="InterPro"/>
</dbReference>
<evidence type="ECO:0000256" key="3">
    <source>
        <dbReference type="SAM" id="MobiDB-lite"/>
    </source>
</evidence>
<dbReference type="GO" id="GO:0051721">
    <property type="term" value="F:protein phosphatase 2A binding"/>
    <property type="evidence" value="ECO:0007669"/>
    <property type="project" value="TreeGrafter"/>
</dbReference>
<feature type="coiled-coil region" evidence="2">
    <location>
        <begin position="157"/>
        <end position="197"/>
    </location>
</feature>
<dbReference type="AlphaFoldDB" id="A0A6V7IQZ5"/>
<feature type="compositionally biased region" description="Low complexity" evidence="3">
    <location>
        <begin position="310"/>
        <end position="321"/>
    </location>
</feature>
<dbReference type="GO" id="GO:0005829">
    <property type="term" value="C:cytosol"/>
    <property type="evidence" value="ECO:0007669"/>
    <property type="project" value="TreeGrafter"/>
</dbReference>
<dbReference type="PANTHER" id="PTHR10933">
    <property type="entry name" value="IMMUNOGLOBULIN-BINDING PROTEIN 1"/>
    <property type="match status" value="1"/>
</dbReference>
<evidence type="ECO:0000256" key="2">
    <source>
        <dbReference type="SAM" id="Coils"/>
    </source>
</evidence>
<organism evidence="4">
    <name type="scientific">Bracon brevicornis</name>
    <dbReference type="NCBI Taxonomy" id="1563983"/>
    <lineage>
        <taxon>Eukaryota</taxon>
        <taxon>Metazoa</taxon>
        <taxon>Ecdysozoa</taxon>
        <taxon>Arthropoda</taxon>
        <taxon>Hexapoda</taxon>
        <taxon>Insecta</taxon>
        <taxon>Pterygota</taxon>
        <taxon>Neoptera</taxon>
        <taxon>Endopterygota</taxon>
        <taxon>Hymenoptera</taxon>
        <taxon>Apocrita</taxon>
        <taxon>Ichneumonoidea</taxon>
        <taxon>Braconidae</taxon>
        <taxon>Braconinae</taxon>
        <taxon>Bracon</taxon>
    </lineage>
</organism>
<sequence length="364" mass="42031">MESDKDEHSGSDTSLSNLFDSALELFNSLDKNQEPTNSLDVQIQVKKCMKMLEDATKLVSMADMFSNNEEFDEIPTENVKYFLLPALLGSLAIKICDRSHRMHYVNVSEVYFYDFLERVKSYKITDVEIPHKKCSTKKDDESAENQVETLRAGGTNMEMIKQMVNTREAKLKRFKEEKELKEQLEILQKAMKNTNIDDETVRKYFVTLIQSYVMKAIDEINSLAQEREILTYMEKMKKEGGSEDSKKSKDYHPPKLQPIIITKNDIQKQVFGAGYPSLPVMTVEEFYEKKIADGEWTANSGPAQSGKSLQDMADAQDSSADTPEDLDKEKKIENDDEEYLMQQRAMDEYKDNHKRGWGNRHNRS</sequence>
<keyword evidence="2" id="KW-0175">Coiled coil</keyword>
<dbReference type="Gene3D" id="1.25.40.540">
    <property type="entry name" value="TAP42-like family"/>
    <property type="match status" value="1"/>
</dbReference>
<dbReference type="Pfam" id="PF04177">
    <property type="entry name" value="TAP42"/>
    <property type="match status" value="1"/>
</dbReference>
<evidence type="ECO:0000256" key="1">
    <source>
        <dbReference type="ARBA" id="ARBA00034730"/>
    </source>
</evidence>
<reference evidence="4" key="1">
    <citation type="submission" date="2020-07" db="EMBL/GenBank/DDBJ databases">
        <authorList>
            <person name="Ferguson B K."/>
        </authorList>
    </citation>
    <scope>NUCLEOTIDE SEQUENCE</scope>
    <source>
        <strain evidence="4">L06</strain>
    </source>
</reference>
<protein>
    <recommendedName>
        <fullName evidence="5">TAP42-like family protein</fullName>
    </recommendedName>
</protein>
<dbReference type="FunFam" id="1.25.40.540:FF:000003">
    <property type="entry name" value="Immunoglobulin (CD79A)-binding protein 1"/>
    <property type="match status" value="1"/>
</dbReference>
<accession>A0A6V7IQZ5</accession>
<feature type="region of interest" description="Disordered" evidence="3">
    <location>
        <begin position="296"/>
        <end position="364"/>
    </location>
</feature>
<dbReference type="PANTHER" id="PTHR10933:SF9">
    <property type="entry name" value="IMMUNOGLOBULIN-BINDING PROTEIN 1"/>
    <property type="match status" value="1"/>
</dbReference>
<dbReference type="InterPro" id="IPR007304">
    <property type="entry name" value="TAP46-like"/>
</dbReference>
<dbReference type="EMBL" id="CADCXW020000007">
    <property type="protein sequence ID" value="CAD1540575.1"/>
    <property type="molecule type" value="Genomic_DNA"/>
</dbReference>
<comment type="similarity">
    <text evidence="1">Belongs to the IGBP1/TAP42 family.</text>
</comment>
<dbReference type="InterPro" id="IPR038511">
    <property type="entry name" value="TAP42/TAP46-like_sf"/>
</dbReference>
<feature type="compositionally biased region" description="Basic residues" evidence="3">
    <location>
        <begin position="352"/>
        <end position="364"/>
    </location>
</feature>